<dbReference type="InterPro" id="IPR021251">
    <property type="entry name" value="DUF2793"/>
</dbReference>
<dbReference type="Proteomes" id="UP000051184">
    <property type="component" value="Unassembled WGS sequence"/>
</dbReference>
<dbReference type="RefSeq" id="WP_058314811.1">
    <property type="nucleotide sequence ID" value="NZ_CYUE01000018.1"/>
</dbReference>
<reference evidence="2" key="1">
    <citation type="submission" date="2015-09" db="EMBL/GenBank/DDBJ databases">
        <authorList>
            <person name="Rodrigo-Torres Lidia"/>
            <person name="Arahal R.David."/>
        </authorList>
    </citation>
    <scope>NUCLEOTIDE SEQUENCE [LARGE SCALE GENOMIC DNA]</scope>
    <source>
        <strain evidence="2">CECT 5114</strain>
    </source>
</reference>
<evidence type="ECO:0008006" key="3">
    <source>
        <dbReference type="Google" id="ProtNLM"/>
    </source>
</evidence>
<name>A0A0P1IV28_9RHOB</name>
<dbReference type="Pfam" id="PF10983">
    <property type="entry name" value="DUF2793"/>
    <property type="match status" value="1"/>
</dbReference>
<protein>
    <recommendedName>
        <fullName evidence="3">DUF2793 domain-containing protein</fullName>
    </recommendedName>
</protein>
<dbReference type="AlphaFoldDB" id="A0A0P1IV28"/>
<evidence type="ECO:0000313" key="2">
    <source>
        <dbReference type="Proteomes" id="UP000051184"/>
    </source>
</evidence>
<organism evidence="1 2">
    <name type="scientific">Cognatishimia activa</name>
    <dbReference type="NCBI Taxonomy" id="1715691"/>
    <lineage>
        <taxon>Bacteria</taxon>
        <taxon>Pseudomonadati</taxon>
        <taxon>Pseudomonadota</taxon>
        <taxon>Alphaproteobacteria</taxon>
        <taxon>Rhodobacterales</taxon>
        <taxon>Paracoccaceae</taxon>
        <taxon>Cognatishimia</taxon>
    </lineage>
</organism>
<keyword evidence="2" id="KW-1185">Reference proteome</keyword>
<proteinExistence type="predicted"/>
<gene>
    <name evidence="1" type="ORF">TA5114_01654</name>
</gene>
<sequence length="352" mass="36547">MSHTTARLGLPIMAQAQAQKHVTHNEALLLLDGATQLVLDGIGTETPPVTPTSGETHFVGPNPTGIWALQTGAIAQWQDTQWVFQAPLTGWRAWDVAGDQLVVYAAGSWQPMTNNLDGLGIGTSFDTTNRLALASPASLFSHAGAGHQVKVNKASNGDTASLLFQSNWTGHAEMGLAGDTDFRIKVSPDGGSWTDALVFDATTGRASGAAVQSDATDITTGKLARADYAYGPGNLIGSVSETDGVPTGAVIERGSNAQGDYVRFADGTQICTASVAVDINQSNGSLFWSGGASHAFPMAFAQTPHGTGSLSSTADGWVNGRADSAAAWEFACFATASKTGETAELIAIGRWY</sequence>
<evidence type="ECO:0000313" key="1">
    <source>
        <dbReference type="EMBL" id="CUK25850.1"/>
    </source>
</evidence>
<accession>A0A0P1IV28</accession>
<dbReference type="STRING" id="1715691.TA5113_01923"/>
<dbReference type="OrthoDB" id="564699at2"/>
<dbReference type="EMBL" id="CYUE01000018">
    <property type="protein sequence ID" value="CUK25850.1"/>
    <property type="molecule type" value="Genomic_DNA"/>
</dbReference>